<dbReference type="InterPro" id="IPR027417">
    <property type="entry name" value="P-loop_NTPase"/>
</dbReference>
<sequence length="229" mass="23599">MSIVLVTGTGTDIGKTIGTAALAAALRGEGKEVHVVKPIQTGFPGPDGGDLDTVAGLTGIDNLHGFERYPEPMAPVAAAQRAGMRLPKATEIAEKIKLIDGPNRVVLVEGAGGLLVRLGEDWALPELAALLPGSQMVVVTRLDLGCLNEAELTVEVARGRGVNVTALVGGSLPAEVDPIIETNLEELPRITGVPLLGSVQAGAGTLGQQEFVSKAAQWLPGVREWAAAL</sequence>
<name>A0AB37GFX4_CORAY</name>
<dbReference type="CDD" id="cd03109">
    <property type="entry name" value="DTBS"/>
    <property type="match status" value="1"/>
</dbReference>
<feature type="binding site" evidence="1">
    <location>
        <position position="50"/>
    </location>
    <ligand>
        <name>ATP</name>
        <dbReference type="ChEBI" id="CHEBI:30616"/>
    </ligand>
</feature>
<dbReference type="EMBL" id="CP065628">
    <property type="protein sequence ID" value="QPR30513.1"/>
    <property type="molecule type" value="Genomic_DNA"/>
</dbReference>
<dbReference type="EC" id="6.3.3.3" evidence="1"/>
<feature type="binding site" evidence="1">
    <location>
        <position position="41"/>
    </location>
    <ligand>
        <name>substrate</name>
    </ligand>
</feature>
<reference evidence="4 5" key="1">
    <citation type="submission" date="2020-12" db="EMBL/GenBank/DDBJ databases">
        <title>FDA dAtabase for Regulatory Grade micrObial Sequences (FDA-ARGOS): Supporting development and validation of Infectious Disease Dx tests.</title>
        <authorList>
            <person name="Sproer C."/>
            <person name="Gronow S."/>
            <person name="Severitt S."/>
            <person name="Schroder I."/>
            <person name="Tallon L."/>
            <person name="Sadzewicz L."/>
            <person name="Zhao X."/>
            <person name="Boylan J."/>
            <person name="Ott S."/>
            <person name="Bowen H."/>
            <person name="Vavikolanu K."/>
            <person name="Mehta A."/>
            <person name="Aluvathingal J."/>
            <person name="Nadendla S."/>
            <person name="Lowell S."/>
            <person name="Myers T."/>
            <person name="Yan Y."/>
            <person name="Sichtig H."/>
        </authorList>
    </citation>
    <scope>NUCLEOTIDE SEQUENCE [LARGE SCALE GENOMIC DNA]</scope>
    <source>
        <strain evidence="2 4">FDAARGOS_938</strain>
        <strain evidence="3 5">FDAARGOS_991</strain>
    </source>
</reference>
<gene>
    <name evidence="1 2" type="primary">bioD</name>
    <name evidence="2" type="ORF">I6G95_09970</name>
    <name evidence="3" type="ORF">I6H48_10520</name>
</gene>
<dbReference type="PIRSF" id="PIRSF006755">
    <property type="entry name" value="DTB_synth"/>
    <property type="match status" value="1"/>
</dbReference>
<keyword evidence="1" id="KW-0547">Nucleotide-binding</keyword>
<dbReference type="HAMAP" id="MF_00336">
    <property type="entry name" value="BioD"/>
    <property type="match status" value="1"/>
</dbReference>
<keyword evidence="1" id="KW-0479">Metal-binding</keyword>
<protein>
    <recommendedName>
        <fullName evidence="1">ATP-dependent dethiobiotin synthetase BioD</fullName>
        <ecNumber evidence="1">6.3.3.3</ecNumber>
    </recommendedName>
    <alternativeName>
        <fullName evidence="1">DTB synthetase</fullName>
        <shortName evidence="1">DTBS</shortName>
    </alternativeName>
    <alternativeName>
        <fullName evidence="1">Dethiobiotin synthase</fullName>
    </alternativeName>
</protein>
<feature type="active site" evidence="1">
    <location>
        <position position="37"/>
    </location>
</feature>
<comment type="pathway">
    <text evidence="1">Cofactor biosynthesis; biotin biosynthesis; biotin from 7,8-diaminononanoate: step 1/2.</text>
</comment>
<accession>A0AB37GFX4</accession>
<dbReference type="Proteomes" id="UP000595198">
    <property type="component" value="Chromosome"/>
</dbReference>
<dbReference type="Gene3D" id="3.40.50.300">
    <property type="entry name" value="P-loop containing nucleotide triphosphate hydrolases"/>
    <property type="match status" value="1"/>
</dbReference>
<feature type="binding site" evidence="1">
    <location>
        <position position="109"/>
    </location>
    <ligand>
        <name>Mg(2+)</name>
        <dbReference type="ChEBI" id="CHEBI:18420"/>
    </ligand>
</feature>
<feature type="binding site" evidence="1">
    <location>
        <begin position="170"/>
        <end position="171"/>
    </location>
    <ligand>
        <name>ATP</name>
        <dbReference type="ChEBI" id="CHEBI:30616"/>
    </ligand>
</feature>
<dbReference type="EMBL" id="CP066023">
    <property type="protein sequence ID" value="QQB82349.1"/>
    <property type="molecule type" value="Genomic_DNA"/>
</dbReference>
<dbReference type="GO" id="GO:0000287">
    <property type="term" value="F:magnesium ion binding"/>
    <property type="evidence" value="ECO:0007669"/>
    <property type="project" value="UniProtKB-UniRule"/>
</dbReference>
<dbReference type="InterPro" id="IPR004472">
    <property type="entry name" value="DTB_synth_BioD"/>
</dbReference>
<feature type="binding site" evidence="1">
    <location>
        <begin position="109"/>
        <end position="112"/>
    </location>
    <ligand>
        <name>ATP</name>
        <dbReference type="ChEBI" id="CHEBI:30616"/>
    </ligand>
</feature>
<dbReference type="Proteomes" id="UP000594774">
    <property type="component" value="Chromosome"/>
</dbReference>
<dbReference type="PANTHER" id="PTHR43210:SF5">
    <property type="entry name" value="DETHIOBIOTIN SYNTHETASE"/>
    <property type="match status" value="1"/>
</dbReference>
<comment type="subcellular location">
    <subcellularLocation>
        <location evidence="1">Cytoplasm</location>
    </subcellularLocation>
</comment>
<keyword evidence="5" id="KW-1185">Reference proteome</keyword>
<evidence type="ECO:0000313" key="4">
    <source>
        <dbReference type="Proteomes" id="UP000594774"/>
    </source>
</evidence>
<comment type="similarity">
    <text evidence="1">Belongs to the dethiobiotin synthetase family.</text>
</comment>
<dbReference type="SUPFAM" id="SSF52540">
    <property type="entry name" value="P-loop containing nucleoside triphosphate hydrolases"/>
    <property type="match status" value="1"/>
</dbReference>
<comment type="catalytic activity">
    <reaction evidence="1">
        <text>(7R,8S)-7,8-diammoniononanoate + CO2 + ATP = (4R,5S)-dethiobiotin + ADP + phosphate + 3 H(+)</text>
        <dbReference type="Rhea" id="RHEA:15805"/>
        <dbReference type="ChEBI" id="CHEBI:15378"/>
        <dbReference type="ChEBI" id="CHEBI:16526"/>
        <dbReference type="ChEBI" id="CHEBI:30616"/>
        <dbReference type="ChEBI" id="CHEBI:43474"/>
        <dbReference type="ChEBI" id="CHEBI:149469"/>
        <dbReference type="ChEBI" id="CHEBI:149473"/>
        <dbReference type="ChEBI" id="CHEBI:456216"/>
        <dbReference type="EC" id="6.3.3.3"/>
    </reaction>
</comment>
<evidence type="ECO:0000313" key="2">
    <source>
        <dbReference type="EMBL" id="QPR30513.1"/>
    </source>
</evidence>
<comment type="function">
    <text evidence="1">Catalyzes a mechanistically unusual reaction, the ATP-dependent insertion of CO2 between the N7 and N8 nitrogen atoms of 7,8-diaminopelargonic acid (DAPA, also called 7,8-diammoniononanoate) to form a ureido ring.</text>
</comment>
<keyword evidence="1 2" id="KW-0436">Ligase</keyword>
<comment type="subunit">
    <text evidence="1">Homodimer.</text>
</comment>
<evidence type="ECO:0000313" key="3">
    <source>
        <dbReference type="EMBL" id="QQB82349.1"/>
    </source>
</evidence>
<feature type="binding site" evidence="1">
    <location>
        <position position="200"/>
    </location>
    <ligand>
        <name>ATP</name>
        <dbReference type="ChEBI" id="CHEBI:30616"/>
    </ligand>
</feature>
<feature type="binding site" evidence="1">
    <location>
        <position position="16"/>
    </location>
    <ligand>
        <name>Mg(2+)</name>
        <dbReference type="ChEBI" id="CHEBI:18420"/>
    </ligand>
</feature>
<dbReference type="GO" id="GO:0005829">
    <property type="term" value="C:cytosol"/>
    <property type="evidence" value="ECO:0007669"/>
    <property type="project" value="TreeGrafter"/>
</dbReference>
<dbReference type="PANTHER" id="PTHR43210">
    <property type="entry name" value="DETHIOBIOTIN SYNTHETASE"/>
    <property type="match status" value="1"/>
</dbReference>
<comment type="cofactor">
    <cofactor evidence="1">
        <name>Mg(2+)</name>
        <dbReference type="ChEBI" id="CHEBI:18420"/>
    </cofactor>
</comment>
<dbReference type="GO" id="GO:0005524">
    <property type="term" value="F:ATP binding"/>
    <property type="evidence" value="ECO:0007669"/>
    <property type="project" value="UniProtKB-UniRule"/>
</dbReference>
<comment type="caution">
    <text evidence="1">Lacks conserved residue(s) required for the propagation of feature annotation.</text>
</comment>
<dbReference type="GO" id="GO:0004141">
    <property type="term" value="F:dethiobiotin synthase activity"/>
    <property type="evidence" value="ECO:0007669"/>
    <property type="project" value="UniProtKB-UniRule"/>
</dbReference>
<feature type="binding site" evidence="1">
    <location>
        <begin position="12"/>
        <end position="17"/>
    </location>
    <ligand>
        <name>ATP</name>
        <dbReference type="ChEBI" id="CHEBI:30616"/>
    </ligand>
</feature>
<dbReference type="RefSeq" id="WP_197914514.1">
    <property type="nucleotide sequence ID" value="NZ_CP065628.1"/>
</dbReference>
<dbReference type="AlphaFoldDB" id="A0AB37GFX4"/>
<dbReference type="GO" id="GO:0009102">
    <property type="term" value="P:biotin biosynthetic process"/>
    <property type="evidence" value="ECO:0007669"/>
    <property type="project" value="UniProtKB-UniRule"/>
</dbReference>
<evidence type="ECO:0000256" key="1">
    <source>
        <dbReference type="HAMAP-Rule" id="MF_00336"/>
    </source>
</evidence>
<evidence type="ECO:0000313" key="5">
    <source>
        <dbReference type="Proteomes" id="UP000595198"/>
    </source>
</evidence>
<keyword evidence="1" id="KW-0067">ATP-binding</keyword>
<dbReference type="NCBIfam" id="TIGR00347">
    <property type="entry name" value="bioD"/>
    <property type="match status" value="1"/>
</dbReference>
<keyword evidence="1" id="KW-0460">Magnesium</keyword>
<keyword evidence="1" id="KW-0963">Cytoplasm</keyword>
<organism evidence="2 4">
    <name type="scientific">Corynebacterium amycolatum</name>
    <dbReference type="NCBI Taxonomy" id="43765"/>
    <lineage>
        <taxon>Bacteria</taxon>
        <taxon>Bacillati</taxon>
        <taxon>Actinomycetota</taxon>
        <taxon>Actinomycetes</taxon>
        <taxon>Mycobacteriales</taxon>
        <taxon>Corynebacteriaceae</taxon>
        <taxon>Corynebacterium</taxon>
    </lineage>
</organism>
<dbReference type="Pfam" id="PF13500">
    <property type="entry name" value="AAA_26"/>
    <property type="match status" value="1"/>
</dbReference>
<proteinExistence type="inferred from homology"/>
<feature type="binding site" evidence="1">
    <location>
        <position position="50"/>
    </location>
    <ligand>
        <name>Mg(2+)</name>
        <dbReference type="ChEBI" id="CHEBI:18420"/>
    </ligand>
</feature>
<keyword evidence="1" id="KW-0093">Biotin biosynthesis</keyword>